<feature type="region of interest" description="Disordered" evidence="2">
    <location>
        <begin position="1"/>
        <end position="21"/>
    </location>
</feature>
<evidence type="ECO:0000313" key="5">
    <source>
        <dbReference type="Proteomes" id="UP001218218"/>
    </source>
</evidence>
<evidence type="ECO:0000256" key="1">
    <source>
        <dbReference type="ARBA" id="ARBA00006886"/>
    </source>
</evidence>
<keyword evidence="4" id="KW-0378">Hydrolase</keyword>
<dbReference type="PANTHER" id="PTHR32268">
    <property type="entry name" value="HOMOSERINE O-ACETYLTRANSFERASE"/>
    <property type="match status" value="1"/>
</dbReference>
<dbReference type="EMBL" id="JARIHO010000014">
    <property type="protein sequence ID" value="KAJ7350482.1"/>
    <property type="molecule type" value="Genomic_DNA"/>
</dbReference>
<dbReference type="Pfam" id="PF00561">
    <property type="entry name" value="Abhydrolase_1"/>
    <property type="match status" value="1"/>
</dbReference>
<dbReference type="SUPFAM" id="SSF53474">
    <property type="entry name" value="alpha/beta-Hydrolases"/>
    <property type="match status" value="1"/>
</dbReference>
<comment type="similarity">
    <text evidence="1">Belongs to the AB hydrolase superfamily. MetX family.</text>
</comment>
<gene>
    <name evidence="4" type="ORF">DFH08DRAFT_958149</name>
</gene>
<dbReference type="InterPro" id="IPR008220">
    <property type="entry name" value="HAT_MetX-like"/>
</dbReference>
<dbReference type="Proteomes" id="UP001218218">
    <property type="component" value="Unassembled WGS sequence"/>
</dbReference>
<evidence type="ECO:0000313" key="4">
    <source>
        <dbReference type="EMBL" id="KAJ7350482.1"/>
    </source>
</evidence>
<protein>
    <submittedName>
        <fullName evidence="4">Alpha/Beta hydrolase protein</fullName>
    </submittedName>
</protein>
<dbReference type="GO" id="GO:0016787">
    <property type="term" value="F:hydrolase activity"/>
    <property type="evidence" value="ECO:0007669"/>
    <property type="project" value="UniProtKB-KW"/>
</dbReference>
<comment type="caution">
    <text evidence="4">The sequence shown here is derived from an EMBL/GenBank/DDBJ whole genome shotgun (WGS) entry which is preliminary data.</text>
</comment>
<dbReference type="InterPro" id="IPR029058">
    <property type="entry name" value="AB_hydrolase_fold"/>
</dbReference>
<organism evidence="4 5">
    <name type="scientific">Mycena albidolilacea</name>
    <dbReference type="NCBI Taxonomy" id="1033008"/>
    <lineage>
        <taxon>Eukaryota</taxon>
        <taxon>Fungi</taxon>
        <taxon>Dikarya</taxon>
        <taxon>Basidiomycota</taxon>
        <taxon>Agaricomycotina</taxon>
        <taxon>Agaricomycetes</taxon>
        <taxon>Agaricomycetidae</taxon>
        <taxon>Agaricales</taxon>
        <taxon>Marasmiineae</taxon>
        <taxon>Mycenaceae</taxon>
        <taxon>Mycena</taxon>
    </lineage>
</organism>
<dbReference type="PANTHER" id="PTHR32268:SF15">
    <property type="entry name" value="HOMOSERINE ACETYLTRANSFERASE FAMILY PROTEIN (AFU_ORTHOLOGUE AFUA_1G15350)"/>
    <property type="match status" value="1"/>
</dbReference>
<dbReference type="InterPro" id="IPR000073">
    <property type="entry name" value="AB_hydrolase_1"/>
</dbReference>
<name>A0AAD7EU64_9AGAR</name>
<dbReference type="AlphaFoldDB" id="A0AAD7EU64"/>
<keyword evidence="5" id="KW-1185">Reference proteome</keyword>
<evidence type="ECO:0000259" key="3">
    <source>
        <dbReference type="Pfam" id="PF00561"/>
    </source>
</evidence>
<proteinExistence type="inferred from homology"/>
<evidence type="ECO:0000256" key="2">
    <source>
        <dbReference type="SAM" id="MobiDB-lite"/>
    </source>
</evidence>
<dbReference type="GO" id="GO:0016747">
    <property type="term" value="F:acyltransferase activity, transferring groups other than amino-acyl groups"/>
    <property type="evidence" value="ECO:0007669"/>
    <property type="project" value="InterPro"/>
</dbReference>
<feature type="domain" description="AB hydrolase-1" evidence="3">
    <location>
        <begin position="41"/>
        <end position="175"/>
    </location>
</feature>
<reference evidence="4" key="1">
    <citation type="submission" date="2023-03" db="EMBL/GenBank/DDBJ databases">
        <title>Massive genome expansion in bonnet fungi (Mycena s.s.) driven by repeated elements and novel gene families across ecological guilds.</title>
        <authorList>
            <consortium name="Lawrence Berkeley National Laboratory"/>
            <person name="Harder C.B."/>
            <person name="Miyauchi S."/>
            <person name="Viragh M."/>
            <person name="Kuo A."/>
            <person name="Thoen E."/>
            <person name="Andreopoulos B."/>
            <person name="Lu D."/>
            <person name="Skrede I."/>
            <person name="Drula E."/>
            <person name="Henrissat B."/>
            <person name="Morin E."/>
            <person name="Kohler A."/>
            <person name="Barry K."/>
            <person name="LaButti K."/>
            <person name="Morin E."/>
            <person name="Salamov A."/>
            <person name="Lipzen A."/>
            <person name="Mereny Z."/>
            <person name="Hegedus B."/>
            <person name="Baldrian P."/>
            <person name="Stursova M."/>
            <person name="Weitz H."/>
            <person name="Taylor A."/>
            <person name="Grigoriev I.V."/>
            <person name="Nagy L.G."/>
            <person name="Martin F."/>
            <person name="Kauserud H."/>
        </authorList>
    </citation>
    <scope>NUCLEOTIDE SEQUENCE</scope>
    <source>
        <strain evidence="4">CBHHK002</strain>
    </source>
</reference>
<accession>A0AAD7EU64</accession>
<dbReference type="Gene3D" id="3.40.50.1820">
    <property type="entry name" value="alpha/beta hydrolase"/>
    <property type="match status" value="1"/>
</dbReference>
<sequence>MSRETKYFTNEGHPNINASAPSSNPSLTLAYRTFGDAKNSAVILPSCFGGTLDDTLPFLYTSADDGPSPILRDYYVIVCTLLGGGESSSPSNAPAAQRGPNFPAVTYEDNIRLQYALCQALGVAQLAAYIVFSMGGQQAYHIATLYPDFVQRIVVLASSARTSWHNRSFLEGPKAALVNSVGFHDGQYQMPARRGTMAFGRVFSTWALSQAWFRRKSWETLGFRDLEAYLQAEWEFTSDAHDLLCQLQTWQAGDISLFGPEEERGDLAKALAHSEEEVKHLKNGELRVIESIWGHIAGGGVVTKDEDEFIQTEIRRFLHSSSFDSKGFQDILESGLPAIVPDV</sequence>